<evidence type="ECO:0000256" key="1">
    <source>
        <dbReference type="ARBA" id="ARBA00001255"/>
    </source>
</evidence>
<organism evidence="5 6">
    <name type="scientific">Hymenoscyphus albidus</name>
    <dbReference type="NCBI Taxonomy" id="595503"/>
    <lineage>
        <taxon>Eukaryota</taxon>
        <taxon>Fungi</taxon>
        <taxon>Dikarya</taxon>
        <taxon>Ascomycota</taxon>
        <taxon>Pezizomycotina</taxon>
        <taxon>Leotiomycetes</taxon>
        <taxon>Helotiales</taxon>
        <taxon>Helotiaceae</taxon>
        <taxon>Hymenoscyphus</taxon>
    </lineage>
</organism>
<name>A0A9N9M2R7_9HELO</name>
<dbReference type="EMBL" id="CAJVRM010000551">
    <property type="protein sequence ID" value="CAG8981996.1"/>
    <property type="molecule type" value="Genomic_DNA"/>
</dbReference>
<dbReference type="GO" id="GO:0004557">
    <property type="term" value="F:alpha-galactosidase activity"/>
    <property type="evidence" value="ECO:0007669"/>
    <property type="project" value="UniProtKB-EC"/>
</dbReference>
<reference evidence="5" key="1">
    <citation type="submission" date="2021-07" db="EMBL/GenBank/DDBJ databases">
        <authorList>
            <person name="Durling M."/>
        </authorList>
    </citation>
    <scope>NUCLEOTIDE SEQUENCE</scope>
</reference>
<evidence type="ECO:0000256" key="3">
    <source>
        <dbReference type="SAM" id="MobiDB-lite"/>
    </source>
</evidence>
<dbReference type="PANTHER" id="PTHR35273">
    <property type="entry name" value="ALPHA-1,4 POLYGALACTOSAMINIDASE, PUTATIVE (AFU_ORTHOLOGUE AFUA_3G07890)-RELATED"/>
    <property type="match status" value="1"/>
</dbReference>
<accession>A0A9N9M2R7</accession>
<evidence type="ECO:0000256" key="2">
    <source>
        <dbReference type="ARBA" id="ARBA00012755"/>
    </source>
</evidence>
<dbReference type="EC" id="3.2.1.22" evidence="2"/>
<evidence type="ECO:0000259" key="4">
    <source>
        <dbReference type="Pfam" id="PF03537"/>
    </source>
</evidence>
<feature type="region of interest" description="Disordered" evidence="3">
    <location>
        <begin position="1"/>
        <end position="24"/>
    </location>
</feature>
<keyword evidence="6" id="KW-1185">Reference proteome</keyword>
<protein>
    <recommendedName>
        <fullName evidence="2">alpha-galactosidase</fullName>
        <ecNumber evidence="2">3.2.1.22</ecNumber>
    </recommendedName>
</protein>
<sequence length="376" mass="41926">MLLPSLWYSRSTGGSSQNSNPRDAYSTIRGLTAKSPVPRHVAFVTTPTRWQFCTETAQTTLRFGRTVLSLTLILVFGILAVSLEKGLKANSDPPISNNQTTSEDSTFHPPPLNTTGANGTYWKPTTGTKWQIVLKQPLTNFNPNVAVYDTDLFVNQKETIDHLHDLGRKVICYFSASSYEDFRPDSDKFLPKDYGRELVGWPSEKWVNTDSPTIRSIMKSRIQQAAQLGCDGIDPDDIDGYTADTGFPLSTTTATSYLNYLIDEAHALNLSIGLKNAAEMVESMKDKMQWSVNEQCVTFHECDKFRGFVGMGKPVFHVENVQSKGDELGVQNEVRDKLCGVKEARGFSSLLKMQDLGDWVQECYSVTNFDNQASVI</sequence>
<evidence type="ECO:0000313" key="6">
    <source>
        <dbReference type="Proteomes" id="UP000701801"/>
    </source>
</evidence>
<feature type="compositionally biased region" description="Polar residues" evidence="3">
    <location>
        <begin position="8"/>
        <end position="21"/>
    </location>
</feature>
<feature type="domain" description="Glycoside-hydrolase family GH114 TIM-barrel" evidence="4">
    <location>
        <begin position="129"/>
        <end position="358"/>
    </location>
</feature>
<feature type="compositionally biased region" description="Polar residues" evidence="3">
    <location>
        <begin position="93"/>
        <end position="104"/>
    </location>
</feature>
<dbReference type="OrthoDB" id="2108802at2759"/>
<dbReference type="Proteomes" id="UP000701801">
    <property type="component" value="Unassembled WGS sequence"/>
</dbReference>
<dbReference type="SUPFAM" id="SSF51445">
    <property type="entry name" value="(Trans)glycosidases"/>
    <property type="match status" value="1"/>
</dbReference>
<dbReference type="PANTHER" id="PTHR35273:SF2">
    <property type="entry name" value="ALPHA-GALACTOSIDASE"/>
    <property type="match status" value="1"/>
</dbReference>
<proteinExistence type="predicted"/>
<dbReference type="Gene3D" id="3.20.20.70">
    <property type="entry name" value="Aldolase class I"/>
    <property type="match status" value="1"/>
</dbReference>
<feature type="region of interest" description="Disordered" evidence="3">
    <location>
        <begin position="90"/>
        <end position="120"/>
    </location>
</feature>
<gene>
    <name evidence="5" type="ORF">HYALB_00004863</name>
</gene>
<comment type="caution">
    <text evidence="5">The sequence shown here is derived from an EMBL/GenBank/DDBJ whole genome shotgun (WGS) entry which is preliminary data.</text>
</comment>
<dbReference type="InterPro" id="IPR004352">
    <property type="entry name" value="GH114_TIM-barrel"/>
</dbReference>
<evidence type="ECO:0000313" key="5">
    <source>
        <dbReference type="EMBL" id="CAG8981996.1"/>
    </source>
</evidence>
<comment type="catalytic activity">
    <reaction evidence="1">
        <text>Hydrolysis of terminal, non-reducing alpha-D-galactose residues in alpha-D-galactosides, including galactose oligosaccharides, galactomannans and galactolipids.</text>
        <dbReference type="EC" id="3.2.1.22"/>
    </reaction>
</comment>
<dbReference type="InterPro" id="IPR017853">
    <property type="entry name" value="GH"/>
</dbReference>
<dbReference type="AlphaFoldDB" id="A0A9N9M2R7"/>
<dbReference type="Pfam" id="PF03537">
    <property type="entry name" value="Glyco_hydro_114"/>
    <property type="match status" value="1"/>
</dbReference>
<dbReference type="InterPro" id="IPR013785">
    <property type="entry name" value="Aldolase_TIM"/>
</dbReference>